<dbReference type="EMBL" id="CP047593">
    <property type="protein sequence ID" value="QHI68554.1"/>
    <property type="molecule type" value="Genomic_DNA"/>
</dbReference>
<dbReference type="KEGG" id="taer:GT409_03500"/>
<feature type="region of interest" description="Disordered" evidence="1">
    <location>
        <begin position="136"/>
        <end position="164"/>
    </location>
</feature>
<keyword evidence="2" id="KW-0812">Transmembrane</keyword>
<keyword evidence="2" id="KW-1133">Transmembrane helix</keyword>
<organism evidence="3 4">
    <name type="scientific">Tichowtungia aerotolerans</name>
    <dbReference type="NCBI Taxonomy" id="2697043"/>
    <lineage>
        <taxon>Bacteria</taxon>
        <taxon>Pseudomonadati</taxon>
        <taxon>Kiritimatiellota</taxon>
        <taxon>Tichowtungiia</taxon>
        <taxon>Tichowtungiales</taxon>
        <taxon>Tichowtungiaceae</taxon>
        <taxon>Tichowtungia</taxon>
    </lineage>
</organism>
<feature type="compositionally biased region" description="Basic and acidic residues" evidence="1">
    <location>
        <begin position="148"/>
        <end position="164"/>
    </location>
</feature>
<evidence type="ECO:0008006" key="5">
    <source>
        <dbReference type="Google" id="ProtNLM"/>
    </source>
</evidence>
<dbReference type="RefSeq" id="WP_160626987.1">
    <property type="nucleotide sequence ID" value="NZ_CP047593.1"/>
</dbReference>
<reference evidence="3 4" key="1">
    <citation type="submission" date="2020-01" db="EMBL/GenBank/DDBJ databases">
        <title>Ponticoccus aerotolerans gen. nov., sp. nov., an anaerobic bacterium and proposal of Ponticoccusceae fam. nov., Ponticoccusles ord. nov. and Ponticoccuse classis nov. in the phylum Kiritimatiellaeota.</title>
        <authorList>
            <person name="Zhou L.Y."/>
            <person name="Du Z.J."/>
        </authorList>
    </citation>
    <scope>NUCLEOTIDE SEQUENCE [LARGE SCALE GENOMIC DNA]</scope>
    <source>
        <strain evidence="3 4">S-5007</strain>
    </source>
</reference>
<sequence length="444" mass="48584">MKTLGTILIVLFVIVALLGVGLQMFLTKGLTSALNQGVFPAVKAMYGLEMSITNASVNVLKGTAELQGFAVRNLKGYEEPYLLTFDDCLMEVDMMSLIRRDPILINRAEAHGAVLVVERNSDRKFNVKELADALKPVESSTAPDTEPEEKAEPQRVPAPEKEVAKTEPVPVHIRRIIADLRVLYSDSKRDREYPLDLQLKASDLFTVPEKSQPNSLIVLRGSLADDSNSFATDLSAVLEPLTDPANPTFNATGSILDIDAEFLEELLSKNDMESGVFSIKPSITCNQGRLEGSDIDLVIKDLKIYNAEIGETKLTLPITGTLQKPWIDLSGTLSSLFSEQALNIGKAVGLQELKKELGIEDGAITQQTLMGQLTNRVEEINDSPALQELIQQIAPGTQPTNSTSTNQPIKKAIGNALIEQLEQNVKEVEGNEAVKDLLRGFFNK</sequence>
<evidence type="ECO:0000313" key="4">
    <source>
        <dbReference type="Proteomes" id="UP000464954"/>
    </source>
</evidence>
<evidence type="ECO:0000313" key="3">
    <source>
        <dbReference type="EMBL" id="QHI68554.1"/>
    </source>
</evidence>
<feature type="transmembrane region" description="Helical" evidence="2">
    <location>
        <begin position="7"/>
        <end position="26"/>
    </location>
</feature>
<protein>
    <recommendedName>
        <fullName evidence="5">AsmA family protein</fullName>
    </recommendedName>
</protein>
<evidence type="ECO:0000256" key="1">
    <source>
        <dbReference type="SAM" id="MobiDB-lite"/>
    </source>
</evidence>
<dbReference type="AlphaFoldDB" id="A0A6P1M7N1"/>
<dbReference type="Proteomes" id="UP000464954">
    <property type="component" value="Chromosome"/>
</dbReference>
<accession>A0A6P1M7N1</accession>
<gene>
    <name evidence="3" type="ORF">GT409_03500</name>
</gene>
<name>A0A6P1M7N1_9BACT</name>
<proteinExistence type="predicted"/>
<keyword evidence="2" id="KW-0472">Membrane</keyword>
<keyword evidence="4" id="KW-1185">Reference proteome</keyword>
<evidence type="ECO:0000256" key="2">
    <source>
        <dbReference type="SAM" id="Phobius"/>
    </source>
</evidence>